<dbReference type="Gene3D" id="1.10.30.10">
    <property type="entry name" value="High mobility group box domain"/>
    <property type="match status" value="1"/>
</dbReference>
<evidence type="ECO:0000256" key="1">
    <source>
        <dbReference type="ARBA" id="ARBA00023125"/>
    </source>
</evidence>
<dbReference type="OrthoDB" id="1919336at2759"/>
<name>A0A0C3PIK4_PHLG1</name>
<feature type="region of interest" description="Disordered" evidence="4">
    <location>
        <begin position="191"/>
        <end position="262"/>
    </location>
</feature>
<evidence type="ECO:0000259" key="5">
    <source>
        <dbReference type="PROSITE" id="PS50118"/>
    </source>
</evidence>
<gene>
    <name evidence="6" type="ORF">PHLGIDRAFT_91671</name>
</gene>
<dbReference type="GO" id="GO:0003677">
    <property type="term" value="F:DNA binding"/>
    <property type="evidence" value="ECO:0007669"/>
    <property type="project" value="UniProtKB-UniRule"/>
</dbReference>
<evidence type="ECO:0000256" key="3">
    <source>
        <dbReference type="PROSITE-ProRule" id="PRU00267"/>
    </source>
</evidence>
<dbReference type="EMBL" id="KN840533">
    <property type="protein sequence ID" value="KIP05818.1"/>
    <property type="molecule type" value="Genomic_DNA"/>
</dbReference>
<feature type="region of interest" description="Disordered" evidence="4">
    <location>
        <begin position="53"/>
        <end position="107"/>
    </location>
</feature>
<dbReference type="GO" id="GO:0005634">
    <property type="term" value="C:nucleus"/>
    <property type="evidence" value="ECO:0007669"/>
    <property type="project" value="UniProtKB-UniRule"/>
</dbReference>
<keyword evidence="1 3" id="KW-0238">DNA-binding</keyword>
<dbReference type="SUPFAM" id="SSF47095">
    <property type="entry name" value="HMG-box"/>
    <property type="match status" value="1"/>
</dbReference>
<evidence type="ECO:0000256" key="2">
    <source>
        <dbReference type="ARBA" id="ARBA00023242"/>
    </source>
</evidence>
<dbReference type="Pfam" id="PF00505">
    <property type="entry name" value="HMG_box"/>
    <property type="match status" value="1"/>
</dbReference>
<sequence>MAHLPEGQAQFEYTKMQLIGSLGAVAETMRNCATFAEQFSQLITPITYPGAPMMFPNGQMPQMPPPQLEPTGGKRKTRGGDEDGEGKRKRKTKPKDPNAPKRPPSSYLLFQNEVRQELKTKHPNISNNELLAKISKAWSEMPREQKDRYEARQAIAKNNYEEQKKQYAKVLSGDTAPVAANTVNPIVIAAVPVPVASPVAGTSSDDENEEDHEEKEEDGHDDSSTSVDSDEEEQPQEPPSKKTKQEVHVKAEAKKEKKKTKA</sequence>
<feature type="compositionally biased region" description="Low complexity" evidence="4">
    <location>
        <begin position="191"/>
        <end position="200"/>
    </location>
</feature>
<proteinExistence type="predicted"/>
<feature type="DNA-binding region" description="HMG box" evidence="3">
    <location>
        <begin position="100"/>
        <end position="168"/>
    </location>
</feature>
<keyword evidence="7" id="KW-1185">Reference proteome</keyword>
<evidence type="ECO:0000256" key="4">
    <source>
        <dbReference type="SAM" id="MobiDB-lite"/>
    </source>
</evidence>
<dbReference type="InterPro" id="IPR051965">
    <property type="entry name" value="ChromReg_NeuronalGeneExpr"/>
</dbReference>
<accession>A0A0C3PIK4</accession>
<organism evidence="6 7">
    <name type="scientific">Phlebiopsis gigantea (strain 11061_1 CR5-6)</name>
    <name type="common">White-rot fungus</name>
    <name type="synonym">Peniophora gigantea</name>
    <dbReference type="NCBI Taxonomy" id="745531"/>
    <lineage>
        <taxon>Eukaryota</taxon>
        <taxon>Fungi</taxon>
        <taxon>Dikarya</taxon>
        <taxon>Basidiomycota</taxon>
        <taxon>Agaricomycotina</taxon>
        <taxon>Agaricomycetes</taxon>
        <taxon>Polyporales</taxon>
        <taxon>Phanerochaetaceae</taxon>
        <taxon>Phlebiopsis</taxon>
    </lineage>
</organism>
<dbReference type="InterPro" id="IPR009071">
    <property type="entry name" value="HMG_box_dom"/>
</dbReference>
<dbReference type="AlphaFoldDB" id="A0A0C3PIK4"/>
<feature type="domain" description="HMG box" evidence="5">
    <location>
        <begin position="100"/>
        <end position="168"/>
    </location>
</feature>
<dbReference type="InterPro" id="IPR036910">
    <property type="entry name" value="HMG_box_dom_sf"/>
</dbReference>
<dbReference type="HOGENOM" id="CLU_083981_0_0_1"/>
<dbReference type="PANTHER" id="PTHR46040">
    <property type="entry name" value="HIGH MOBILITY GROUP PROTEIN 2"/>
    <property type="match status" value="1"/>
</dbReference>
<feature type="compositionally biased region" description="Basic and acidic residues" evidence="4">
    <location>
        <begin position="239"/>
        <end position="255"/>
    </location>
</feature>
<evidence type="ECO:0000313" key="7">
    <source>
        <dbReference type="Proteomes" id="UP000053257"/>
    </source>
</evidence>
<dbReference type="STRING" id="745531.A0A0C3PIK4"/>
<dbReference type="Proteomes" id="UP000053257">
    <property type="component" value="Unassembled WGS sequence"/>
</dbReference>
<feature type="compositionally biased region" description="Acidic residues" evidence="4">
    <location>
        <begin position="204"/>
        <end position="216"/>
    </location>
</feature>
<dbReference type="PROSITE" id="PS50118">
    <property type="entry name" value="HMG_BOX_2"/>
    <property type="match status" value="1"/>
</dbReference>
<evidence type="ECO:0000313" key="6">
    <source>
        <dbReference type="EMBL" id="KIP05818.1"/>
    </source>
</evidence>
<keyword evidence="2 3" id="KW-0539">Nucleus</keyword>
<dbReference type="SMART" id="SM00398">
    <property type="entry name" value="HMG"/>
    <property type="match status" value="1"/>
</dbReference>
<reference evidence="6 7" key="1">
    <citation type="journal article" date="2014" name="PLoS Genet.">
        <title>Analysis of the Phlebiopsis gigantea genome, transcriptome and secretome provides insight into its pioneer colonization strategies of wood.</title>
        <authorList>
            <person name="Hori C."/>
            <person name="Ishida T."/>
            <person name="Igarashi K."/>
            <person name="Samejima M."/>
            <person name="Suzuki H."/>
            <person name="Master E."/>
            <person name="Ferreira P."/>
            <person name="Ruiz-Duenas F.J."/>
            <person name="Held B."/>
            <person name="Canessa P."/>
            <person name="Larrondo L.F."/>
            <person name="Schmoll M."/>
            <person name="Druzhinina I.S."/>
            <person name="Kubicek C.P."/>
            <person name="Gaskell J.A."/>
            <person name="Kersten P."/>
            <person name="St John F."/>
            <person name="Glasner J."/>
            <person name="Sabat G."/>
            <person name="Splinter BonDurant S."/>
            <person name="Syed K."/>
            <person name="Yadav J."/>
            <person name="Mgbeahuruike A.C."/>
            <person name="Kovalchuk A."/>
            <person name="Asiegbu F.O."/>
            <person name="Lackner G."/>
            <person name="Hoffmeister D."/>
            <person name="Rencoret J."/>
            <person name="Gutierrez A."/>
            <person name="Sun H."/>
            <person name="Lindquist E."/>
            <person name="Barry K."/>
            <person name="Riley R."/>
            <person name="Grigoriev I.V."/>
            <person name="Henrissat B."/>
            <person name="Kues U."/>
            <person name="Berka R.M."/>
            <person name="Martinez A.T."/>
            <person name="Covert S.F."/>
            <person name="Blanchette R.A."/>
            <person name="Cullen D."/>
        </authorList>
    </citation>
    <scope>NUCLEOTIDE SEQUENCE [LARGE SCALE GENOMIC DNA]</scope>
    <source>
        <strain evidence="6 7">11061_1 CR5-6</strain>
    </source>
</reference>
<dbReference type="PANTHER" id="PTHR46040:SF3">
    <property type="entry name" value="HIGH MOBILITY GROUP PROTEIN 2"/>
    <property type="match status" value="1"/>
</dbReference>
<dbReference type="GO" id="GO:0010468">
    <property type="term" value="P:regulation of gene expression"/>
    <property type="evidence" value="ECO:0007669"/>
    <property type="project" value="TreeGrafter"/>
</dbReference>
<protein>
    <recommendedName>
        <fullName evidence="5">HMG box domain-containing protein</fullName>
    </recommendedName>
</protein>